<dbReference type="InterPro" id="IPR025756">
    <property type="entry name" value="Myb_CC_LHEQLE"/>
</dbReference>
<feature type="region of interest" description="Disordered" evidence="4">
    <location>
        <begin position="367"/>
        <end position="426"/>
    </location>
</feature>
<feature type="compositionally biased region" description="Pro residues" evidence="4">
    <location>
        <begin position="98"/>
        <end position="110"/>
    </location>
</feature>
<dbReference type="InterPro" id="IPR017930">
    <property type="entry name" value="Myb_dom"/>
</dbReference>
<dbReference type="GO" id="GO:0003700">
    <property type="term" value="F:DNA-binding transcription factor activity"/>
    <property type="evidence" value="ECO:0007669"/>
    <property type="project" value="InterPro"/>
</dbReference>
<name>A0A8T0H627_CERPU</name>
<accession>A0A8T0H627</accession>
<feature type="compositionally biased region" description="Gly residues" evidence="4">
    <location>
        <begin position="16"/>
        <end position="25"/>
    </location>
</feature>
<organism evidence="6 7">
    <name type="scientific">Ceratodon purpureus</name>
    <name type="common">Fire moss</name>
    <name type="synonym">Dicranum purpureum</name>
    <dbReference type="NCBI Taxonomy" id="3225"/>
    <lineage>
        <taxon>Eukaryota</taxon>
        <taxon>Viridiplantae</taxon>
        <taxon>Streptophyta</taxon>
        <taxon>Embryophyta</taxon>
        <taxon>Bryophyta</taxon>
        <taxon>Bryophytina</taxon>
        <taxon>Bryopsida</taxon>
        <taxon>Dicranidae</taxon>
        <taxon>Pseudoditrichales</taxon>
        <taxon>Ditrichaceae</taxon>
        <taxon>Ceratodon</taxon>
    </lineage>
</organism>
<feature type="compositionally biased region" description="Low complexity" evidence="4">
    <location>
        <begin position="115"/>
        <end position="142"/>
    </location>
</feature>
<dbReference type="InterPro" id="IPR009057">
    <property type="entry name" value="Homeodomain-like_sf"/>
</dbReference>
<gene>
    <name evidence="6" type="ORF">KC19_7G087400</name>
</gene>
<feature type="region of interest" description="Disordered" evidence="4">
    <location>
        <begin position="1"/>
        <end position="25"/>
    </location>
</feature>
<evidence type="ECO:0000256" key="1">
    <source>
        <dbReference type="ARBA" id="ARBA00023015"/>
    </source>
</evidence>
<dbReference type="InterPro" id="IPR046955">
    <property type="entry name" value="PHR1-like"/>
</dbReference>
<proteinExistence type="predicted"/>
<dbReference type="EMBL" id="CM026428">
    <property type="protein sequence ID" value="KAG0566783.1"/>
    <property type="molecule type" value="Genomic_DNA"/>
</dbReference>
<sequence>MWKSWGSLELSHGPDDAGGGGGGDAGGGAGGGALVGMGGVGEPEAVAASEVFGAGAEWLKWTLPEEESVVKSWTESIIDVEQGDEQVIKSALMPAPPPVVDQCPSAPPPLVEQCPSTSTSATASPGSPGPSSGATASASSSGKSRLRWTPELHEKFISGVAHLGGADRATPKAVLRLMGVEGITIYHVKSHLQKYRLAKYMPEMTEEQKAERRRTESQLTPLGISSSHQITQALQMQMEVQKKLHEQLEVQRELQLRIEAQGQSLQRMIEAQTRVGGIALGQPHSEVANSDLAVPTSNSVAPSTSTLPATSSEISYKGSALVTTTTSTDISGSNEIMLSDTVEATTAVNVPVEEPVVKKARLAEDCSQVQDSKISNSSNPIPQEPSGGSERPSTAVGISPRVSQQVHAPCVSQHPEAIQRRKPVQA</sequence>
<dbReference type="Pfam" id="PF14379">
    <property type="entry name" value="Myb_CC_LHEQLE"/>
    <property type="match status" value="1"/>
</dbReference>
<dbReference type="InterPro" id="IPR001005">
    <property type="entry name" value="SANT/Myb"/>
</dbReference>
<keyword evidence="7" id="KW-1185">Reference proteome</keyword>
<dbReference type="PROSITE" id="PS51294">
    <property type="entry name" value="HTH_MYB"/>
    <property type="match status" value="1"/>
</dbReference>
<dbReference type="AlphaFoldDB" id="A0A8T0H627"/>
<dbReference type="PANTHER" id="PTHR31499">
    <property type="entry name" value="MYB FAMILY TRANSCRIPTION FACTOR PHL11"/>
    <property type="match status" value="1"/>
</dbReference>
<evidence type="ECO:0000259" key="5">
    <source>
        <dbReference type="PROSITE" id="PS51294"/>
    </source>
</evidence>
<keyword evidence="1" id="KW-0805">Transcription regulation</keyword>
<dbReference type="InterPro" id="IPR006447">
    <property type="entry name" value="Myb_dom_plants"/>
</dbReference>
<keyword evidence="3" id="KW-0539">Nucleus</keyword>
<evidence type="ECO:0000256" key="2">
    <source>
        <dbReference type="ARBA" id="ARBA00023163"/>
    </source>
</evidence>
<dbReference type="Pfam" id="PF00249">
    <property type="entry name" value="Myb_DNA-binding"/>
    <property type="match status" value="1"/>
</dbReference>
<dbReference type="NCBIfam" id="TIGR01557">
    <property type="entry name" value="myb_SHAQKYF"/>
    <property type="match status" value="1"/>
</dbReference>
<dbReference type="Gene3D" id="1.10.10.60">
    <property type="entry name" value="Homeodomain-like"/>
    <property type="match status" value="1"/>
</dbReference>
<dbReference type="FunFam" id="1.10.10.60:FF:000002">
    <property type="entry name" value="Myb family transcription factor"/>
    <property type="match status" value="1"/>
</dbReference>
<dbReference type="SUPFAM" id="SSF46689">
    <property type="entry name" value="Homeodomain-like"/>
    <property type="match status" value="1"/>
</dbReference>
<dbReference type="GO" id="GO:0003677">
    <property type="term" value="F:DNA binding"/>
    <property type="evidence" value="ECO:0007669"/>
    <property type="project" value="InterPro"/>
</dbReference>
<feature type="compositionally biased region" description="Polar residues" evidence="4">
    <location>
        <begin position="367"/>
        <end position="381"/>
    </location>
</feature>
<feature type="domain" description="HTH myb-type" evidence="5">
    <location>
        <begin position="140"/>
        <end position="200"/>
    </location>
</feature>
<comment type="caution">
    <text evidence="6">The sequence shown here is derived from an EMBL/GenBank/DDBJ whole genome shotgun (WGS) entry which is preliminary data.</text>
</comment>
<evidence type="ECO:0000313" key="6">
    <source>
        <dbReference type="EMBL" id="KAG0566783.1"/>
    </source>
</evidence>
<dbReference type="Proteomes" id="UP000822688">
    <property type="component" value="Chromosome 7"/>
</dbReference>
<keyword evidence="2" id="KW-0804">Transcription</keyword>
<evidence type="ECO:0000256" key="4">
    <source>
        <dbReference type="SAM" id="MobiDB-lite"/>
    </source>
</evidence>
<reference evidence="6" key="1">
    <citation type="submission" date="2020-06" db="EMBL/GenBank/DDBJ databases">
        <title>WGS assembly of Ceratodon purpureus strain R40.</title>
        <authorList>
            <person name="Carey S.B."/>
            <person name="Jenkins J."/>
            <person name="Shu S."/>
            <person name="Lovell J.T."/>
            <person name="Sreedasyam A."/>
            <person name="Maumus F."/>
            <person name="Tiley G.P."/>
            <person name="Fernandez-Pozo N."/>
            <person name="Barry K."/>
            <person name="Chen C."/>
            <person name="Wang M."/>
            <person name="Lipzen A."/>
            <person name="Daum C."/>
            <person name="Saski C.A."/>
            <person name="Payton A.C."/>
            <person name="Mcbreen J.C."/>
            <person name="Conrad R.E."/>
            <person name="Kollar L.M."/>
            <person name="Olsson S."/>
            <person name="Huttunen S."/>
            <person name="Landis J.B."/>
            <person name="Wickett N.J."/>
            <person name="Johnson M.G."/>
            <person name="Rensing S.A."/>
            <person name="Grimwood J."/>
            <person name="Schmutz J."/>
            <person name="Mcdaniel S.F."/>
        </authorList>
    </citation>
    <scope>NUCLEOTIDE SEQUENCE</scope>
    <source>
        <strain evidence="6">R40</strain>
    </source>
</reference>
<dbReference type="PANTHER" id="PTHR31499:SF43">
    <property type="entry name" value="MYB FAMILY TRANSCRIPTION FACTOR APL"/>
    <property type="match status" value="1"/>
</dbReference>
<protein>
    <recommendedName>
        <fullName evidence="5">HTH myb-type domain-containing protein</fullName>
    </recommendedName>
</protein>
<feature type="region of interest" description="Disordered" evidence="4">
    <location>
        <begin position="98"/>
        <end position="145"/>
    </location>
</feature>
<evidence type="ECO:0000313" key="7">
    <source>
        <dbReference type="Proteomes" id="UP000822688"/>
    </source>
</evidence>
<evidence type="ECO:0000256" key="3">
    <source>
        <dbReference type="ARBA" id="ARBA00023242"/>
    </source>
</evidence>